<name>A0A1I0DCK2_9FIRM</name>
<comment type="domain">
    <text evidence="6">Has three domains with a flexible linker between the domains II and III and assumes an 'L' shape. Domain III is highly mobile and contacts RuvB.</text>
</comment>
<dbReference type="GO" id="GO:0005524">
    <property type="term" value="F:ATP binding"/>
    <property type="evidence" value="ECO:0007669"/>
    <property type="project" value="InterPro"/>
</dbReference>
<comment type="function">
    <text evidence="6">The RuvA-RuvB-RuvC complex processes Holliday junction (HJ) DNA during genetic recombination and DNA repair, while the RuvA-RuvB complex plays an important role in the rescue of blocked DNA replication forks via replication fork reversal (RFR). RuvA specifically binds to HJ cruciform DNA, conferring on it an open structure. The RuvB hexamer acts as an ATP-dependent pump, pulling dsDNA into and through the RuvAB complex. HJ branch migration allows RuvC to scan DNA until it finds its consensus sequence, where it cleaves and resolves the cruciform DNA.</text>
</comment>
<gene>
    <name evidence="6" type="primary">ruvA</name>
    <name evidence="8" type="ORF">SAMN05216313_10482</name>
</gene>
<dbReference type="Gene3D" id="1.10.8.10">
    <property type="entry name" value="DNA helicase RuvA subunit, C-terminal domain"/>
    <property type="match status" value="1"/>
</dbReference>
<keyword evidence="8" id="KW-0378">Hydrolase</keyword>
<dbReference type="SUPFAM" id="SSF50249">
    <property type="entry name" value="Nucleic acid-binding proteins"/>
    <property type="match status" value="1"/>
</dbReference>
<evidence type="ECO:0000313" key="9">
    <source>
        <dbReference type="Proteomes" id="UP000198508"/>
    </source>
</evidence>
<keyword evidence="5 6" id="KW-0234">DNA repair</keyword>
<dbReference type="GO" id="GO:0006310">
    <property type="term" value="P:DNA recombination"/>
    <property type="evidence" value="ECO:0007669"/>
    <property type="project" value="UniProtKB-UniRule"/>
</dbReference>
<dbReference type="STRING" id="460384.SAMN05216313_10482"/>
<dbReference type="InterPro" id="IPR010994">
    <property type="entry name" value="RuvA_2-like"/>
</dbReference>
<evidence type="ECO:0000313" key="8">
    <source>
        <dbReference type="EMBL" id="SET29265.1"/>
    </source>
</evidence>
<comment type="caution">
    <text evidence="6">Lacks conserved residue(s) required for the propagation of feature annotation.</text>
</comment>
<dbReference type="Pfam" id="PF01330">
    <property type="entry name" value="RuvA_N"/>
    <property type="match status" value="1"/>
</dbReference>
<dbReference type="InterPro" id="IPR012340">
    <property type="entry name" value="NA-bd_OB-fold"/>
</dbReference>
<evidence type="ECO:0000256" key="4">
    <source>
        <dbReference type="ARBA" id="ARBA00023172"/>
    </source>
</evidence>
<keyword evidence="2 6" id="KW-0227">DNA damage</keyword>
<dbReference type="Pfam" id="PF14520">
    <property type="entry name" value="HHH_5"/>
    <property type="match status" value="1"/>
</dbReference>
<keyword evidence="8" id="KW-0067">ATP-binding</keyword>
<keyword evidence="9" id="KW-1185">Reference proteome</keyword>
<keyword evidence="8" id="KW-0547">Nucleotide-binding</keyword>
<evidence type="ECO:0000256" key="2">
    <source>
        <dbReference type="ARBA" id="ARBA00022763"/>
    </source>
</evidence>
<dbReference type="EMBL" id="FOIM01000004">
    <property type="protein sequence ID" value="SET29265.1"/>
    <property type="molecule type" value="Genomic_DNA"/>
</dbReference>
<dbReference type="Proteomes" id="UP000198508">
    <property type="component" value="Unassembled WGS sequence"/>
</dbReference>
<keyword evidence="4 6" id="KW-0233">DNA recombination</keyword>
<evidence type="ECO:0000259" key="7">
    <source>
        <dbReference type="SMART" id="SM00278"/>
    </source>
</evidence>
<dbReference type="GO" id="GO:0000400">
    <property type="term" value="F:four-way junction DNA binding"/>
    <property type="evidence" value="ECO:0007669"/>
    <property type="project" value="UniProtKB-UniRule"/>
</dbReference>
<dbReference type="InterPro" id="IPR013849">
    <property type="entry name" value="DNA_helicase_Holl-junc_RuvA_I"/>
</dbReference>
<comment type="subunit">
    <text evidence="6">Homotetramer. Forms an RuvA(8)-RuvB(12)-Holliday junction (HJ) complex. HJ DNA is sandwiched between 2 RuvA tetramers; dsDNA enters through RuvA and exits via RuvB. An RuvB hexamer assembles on each DNA strand where it exits the tetramer. Each RuvB hexamer is contacted by two RuvA subunits (via domain III) on 2 adjacent RuvB subunits; this complex drives branch migration. In the full resolvosome a probable DNA-RuvA(4)-RuvB(12)-RuvC(2) complex forms which resolves the HJ.</text>
</comment>
<dbReference type="InterPro" id="IPR011114">
    <property type="entry name" value="RuvA_C"/>
</dbReference>
<evidence type="ECO:0000256" key="3">
    <source>
        <dbReference type="ARBA" id="ARBA00023125"/>
    </source>
</evidence>
<dbReference type="Gene3D" id="2.40.50.140">
    <property type="entry name" value="Nucleic acid-binding proteins"/>
    <property type="match status" value="1"/>
</dbReference>
<feature type="region of interest" description="Domain III" evidence="6">
    <location>
        <begin position="162"/>
        <end position="207"/>
    </location>
</feature>
<feature type="domain" description="Helix-hairpin-helix DNA-binding motif class 1" evidence="7">
    <location>
        <begin position="108"/>
        <end position="127"/>
    </location>
</feature>
<dbReference type="NCBIfam" id="TIGR00084">
    <property type="entry name" value="ruvA"/>
    <property type="match status" value="1"/>
</dbReference>
<proteinExistence type="inferred from homology"/>
<dbReference type="Gene3D" id="1.10.150.20">
    <property type="entry name" value="5' to 3' exonuclease, C-terminal subdomain"/>
    <property type="match status" value="1"/>
</dbReference>
<dbReference type="CDD" id="cd14332">
    <property type="entry name" value="UBA_RuvA_C"/>
    <property type="match status" value="1"/>
</dbReference>
<dbReference type="GO" id="GO:0048476">
    <property type="term" value="C:Holliday junction resolvase complex"/>
    <property type="evidence" value="ECO:0007669"/>
    <property type="project" value="UniProtKB-UniRule"/>
</dbReference>
<keyword evidence="8" id="KW-0347">Helicase</keyword>
<dbReference type="SUPFAM" id="SSF47781">
    <property type="entry name" value="RuvA domain 2-like"/>
    <property type="match status" value="1"/>
</dbReference>
<evidence type="ECO:0000256" key="1">
    <source>
        <dbReference type="ARBA" id="ARBA00022490"/>
    </source>
</evidence>
<organism evidence="8 9">
    <name type="scientific">Enterocloster lavalensis</name>
    <dbReference type="NCBI Taxonomy" id="460384"/>
    <lineage>
        <taxon>Bacteria</taxon>
        <taxon>Bacillati</taxon>
        <taxon>Bacillota</taxon>
        <taxon>Clostridia</taxon>
        <taxon>Lachnospirales</taxon>
        <taxon>Lachnospiraceae</taxon>
        <taxon>Enterocloster</taxon>
    </lineage>
</organism>
<comment type="subcellular location">
    <subcellularLocation>
        <location evidence="6">Cytoplasm</location>
    </subcellularLocation>
</comment>
<evidence type="ECO:0000256" key="6">
    <source>
        <dbReference type="HAMAP-Rule" id="MF_00031"/>
    </source>
</evidence>
<dbReference type="GO" id="GO:0009378">
    <property type="term" value="F:four-way junction helicase activity"/>
    <property type="evidence" value="ECO:0007669"/>
    <property type="project" value="InterPro"/>
</dbReference>
<feature type="region of interest" description="Domain I" evidence="6">
    <location>
        <begin position="1"/>
        <end position="64"/>
    </location>
</feature>
<dbReference type="InterPro" id="IPR003583">
    <property type="entry name" value="Hlx-hairpin-Hlx_DNA-bd_motif"/>
</dbReference>
<dbReference type="SMART" id="SM00278">
    <property type="entry name" value="HhH1"/>
    <property type="match status" value="2"/>
</dbReference>
<dbReference type="AlphaFoldDB" id="A0A1I0DCK2"/>
<reference evidence="9" key="1">
    <citation type="submission" date="2016-10" db="EMBL/GenBank/DDBJ databases">
        <authorList>
            <person name="Varghese N."/>
            <person name="Submissions S."/>
        </authorList>
    </citation>
    <scope>NUCLEOTIDE SEQUENCE [LARGE SCALE GENOMIC DNA]</scope>
    <source>
        <strain evidence="9">NLAE-zl-G277</strain>
    </source>
</reference>
<dbReference type="InterPro" id="IPR036267">
    <property type="entry name" value="RuvA_C_sf"/>
</dbReference>
<feature type="domain" description="Helix-hairpin-helix DNA-binding motif class 1" evidence="7">
    <location>
        <begin position="73"/>
        <end position="92"/>
    </location>
</feature>
<dbReference type="SUPFAM" id="SSF46929">
    <property type="entry name" value="DNA helicase RuvA subunit, C-terminal domain"/>
    <property type="match status" value="1"/>
</dbReference>
<comment type="similarity">
    <text evidence="6">Belongs to the RuvA family.</text>
</comment>
<dbReference type="Pfam" id="PF07499">
    <property type="entry name" value="RuvA_C"/>
    <property type="match status" value="1"/>
</dbReference>
<protein>
    <recommendedName>
        <fullName evidence="6">Holliday junction branch migration complex subunit RuvA</fullName>
    </recommendedName>
</protein>
<dbReference type="HAMAP" id="MF_00031">
    <property type="entry name" value="DNA_HJ_migration_RuvA"/>
    <property type="match status" value="1"/>
</dbReference>
<dbReference type="InterPro" id="IPR000085">
    <property type="entry name" value="RuvA"/>
</dbReference>
<keyword evidence="3 6" id="KW-0238">DNA-binding</keyword>
<sequence length="207" mass="22002">MISYIKGPLTAIEEDVIVVEAGGVGMGIHVPLSVLDRLPGIGREVTVYTYFQVREDAMSLYGFLNRQDREMFRQLIGVNGVGPKAALGILSTMTPDDLRMAIVTGDAKAISRAPGIGPKTAQRLILDLKDKVSMEEVLGNLALPSDGGTSAALGTIGMGEAAKEAVQALVALGYSNMEANKAVKQVEVTETMTAEDVLKASLRYLSF</sequence>
<dbReference type="GO" id="GO:0006281">
    <property type="term" value="P:DNA repair"/>
    <property type="evidence" value="ECO:0007669"/>
    <property type="project" value="UniProtKB-UniRule"/>
</dbReference>
<accession>A0A1I0DCK2</accession>
<keyword evidence="1 6" id="KW-0963">Cytoplasm</keyword>
<dbReference type="GO" id="GO:0009379">
    <property type="term" value="C:Holliday junction helicase complex"/>
    <property type="evidence" value="ECO:0007669"/>
    <property type="project" value="InterPro"/>
</dbReference>
<evidence type="ECO:0000256" key="5">
    <source>
        <dbReference type="ARBA" id="ARBA00023204"/>
    </source>
</evidence>
<dbReference type="GO" id="GO:0005737">
    <property type="term" value="C:cytoplasm"/>
    <property type="evidence" value="ECO:0007669"/>
    <property type="project" value="UniProtKB-SubCell"/>
</dbReference>
<dbReference type="RefSeq" id="WP_092361279.1">
    <property type="nucleotide sequence ID" value="NZ_DAINWJ010000040.1"/>
</dbReference>